<dbReference type="PANTHER" id="PTHR43353:SF5">
    <property type="entry name" value="SUCCINATE-SEMIALDEHYDE DEHYDROGENASE, MITOCHONDRIAL"/>
    <property type="match status" value="1"/>
</dbReference>
<dbReference type="PROSITE" id="PS00687">
    <property type="entry name" value="ALDEHYDE_DEHYDR_GLU"/>
    <property type="match status" value="1"/>
</dbReference>
<evidence type="ECO:0000259" key="5">
    <source>
        <dbReference type="Pfam" id="PF00171"/>
    </source>
</evidence>
<evidence type="ECO:0000313" key="7">
    <source>
        <dbReference type="Proteomes" id="UP000199086"/>
    </source>
</evidence>
<dbReference type="InterPro" id="IPR016160">
    <property type="entry name" value="Ald_DH_CS_CYS"/>
</dbReference>
<evidence type="ECO:0000256" key="4">
    <source>
        <dbReference type="RuleBase" id="RU003345"/>
    </source>
</evidence>
<dbReference type="AlphaFoldDB" id="A0A1G6H162"/>
<dbReference type="GO" id="GO:0004777">
    <property type="term" value="F:succinate-semialdehyde dehydrogenase (NAD+) activity"/>
    <property type="evidence" value="ECO:0007669"/>
    <property type="project" value="TreeGrafter"/>
</dbReference>
<comment type="similarity">
    <text evidence="1 4">Belongs to the aldehyde dehydrogenase family.</text>
</comment>
<dbReference type="FunFam" id="3.40.605.10:FF:000005">
    <property type="entry name" value="Succinate-semialdehyde dehydrogenase I"/>
    <property type="match status" value="1"/>
</dbReference>
<dbReference type="InterPro" id="IPR050740">
    <property type="entry name" value="Aldehyde_DH_Superfamily"/>
</dbReference>
<dbReference type="Gene3D" id="3.40.309.10">
    <property type="entry name" value="Aldehyde Dehydrogenase, Chain A, domain 2"/>
    <property type="match status" value="1"/>
</dbReference>
<dbReference type="FunFam" id="3.40.605.10:FF:000026">
    <property type="entry name" value="Aldehyde dehydrogenase, putative"/>
    <property type="match status" value="1"/>
</dbReference>
<dbReference type="PANTHER" id="PTHR43353">
    <property type="entry name" value="SUCCINATE-SEMIALDEHYDE DEHYDROGENASE, MITOCHONDRIAL"/>
    <property type="match status" value="1"/>
</dbReference>
<organism evidence="6 7">
    <name type="scientific">Raineyella antarctica</name>
    <dbReference type="NCBI Taxonomy" id="1577474"/>
    <lineage>
        <taxon>Bacteria</taxon>
        <taxon>Bacillati</taxon>
        <taxon>Actinomycetota</taxon>
        <taxon>Actinomycetes</taxon>
        <taxon>Propionibacteriales</taxon>
        <taxon>Propionibacteriaceae</taxon>
        <taxon>Raineyella</taxon>
    </lineage>
</organism>
<dbReference type="InterPro" id="IPR029510">
    <property type="entry name" value="Ald_DH_CS_GLU"/>
</dbReference>
<name>A0A1G6H162_9ACTN</name>
<keyword evidence="2 4" id="KW-0560">Oxidoreductase</keyword>
<dbReference type="FunFam" id="3.40.309.10:FF:000009">
    <property type="entry name" value="Aldehyde dehydrogenase A"/>
    <property type="match status" value="1"/>
</dbReference>
<dbReference type="Gene3D" id="3.40.605.10">
    <property type="entry name" value="Aldehyde Dehydrogenase, Chain A, domain 1"/>
    <property type="match status" value="1"/>
</dbReference>
<gene>
    <name evidence="6" type="ORF">GA0111570_10627</name>
</gene>
<dbReference type="RefSeq" id="WP_092610329.1">
    <property type="nucleotide sequence ID" value="NZ_FMYF01000006.1"/>
</dbReference>
<evidence type="ECO:0000256" key="2">
    <source>
        <dbReference type="ARBA" id="ARBA00023002"/>
    </source>
</evidence>
<keyword evidence="7" id="KW-1185">Reference proteome</keyword>
<dbReference type="STRING" id="1577474.GA0111570_10627"/>
<dbReference type="CDD" id="cd07103">
    <property type="entry name" value="ALDH_F5_SSADH_GabD"/>
    <property type="match status" value="1"/>
</dbReference>
<reference evidence="6 7" key="1">
    <citation type="submission" date="2016-06" db="EMBL/GenBank/DDBJ databases">
        <authorList>
            <person name="Olsen C.W."/>
            <person name="Carey S."/>
            <person name="Hinshaw L."/>
            <person name="Karasin A.I."/>
        </authorList>
    </citation>
    <scope>NUCLEOTIDE SEQUENCE [LARGE SCALE GENOMIC DNA]</scope>
    <source>
        <strain evidence="6 7">LZ-22</strain>
    </source>
</reference>
<evidence type="ECO:0000256" key="1">
    <source>
        <dbReference type="ARBA" id="ARBA00009986"/>
    </source>
</evidence>
<proteinExistence type="inferred from homology"/>
<accession>A0A1G6H162</accession>
<dbReference type="EMBL" id="FMYF01000006">
    <property type="protein sequence ID" value="SDB87999.1"/>
    <property type="molecule type" value="Genomic_DNA"/>
</dbReference>
<dbReference type="SUPFAM" id="SSF53720">
    <property type="entry name" value="ALDH-like"/>
    <property type="match status" value="1"/>
</dbReference>
<dbReference type="GO" id="GO:0009450">
    <property type="term" value="P:gamma-aminobutyric acid catabolic process"/>
    <property type="evidence" value="ECO:0007669"/>
    <property type="project" value="TreeGrafter"/>
</dbReference>
<dbReference type="InterPro" id="IPR016162">
    <property type="entry name" value="Ald_DH_N"/>
</dbReference>
<dbReference type="OrthoDB" id="6882680at2"/>
<dbReference type="InterPro" id="IPR016163">
    <property type="entry name" value="Ald_DH_C"/>
</dbReference>
<dbReference type="InterPro" id="IPR016161">
    <property type="entry name" value="Ald_DH/histidinol_DH"/>
</dbReference>
<feature type="domain" description="Aldehyde dehydrogenase" evidence="5">
    <location>
        <begin position="30"/>
        <end position="489"/>
    </location>
</feature>
<evidence type="ECO:0000256" key="3">
    <source>
        <dbReference type="PROSITE-ProRule" id="PRU10007"/>
    </source>
</evidence>
<evidence type="ECO:0000313" key="6">
    <source>
        <dbReference type="EMBL" id="SDB87999.1"/>
    </source>
</evidence>
<dbReference type="Proteomes" id="UP000199086">
    <property type="component" value="Unassembled WGS sequence"/>
</dbReference>
<feature type="active site" evidence="3">
    <location>
        <position position="267"/>
    </location>
</feature>
<dbReference type="Pfam" id="PF00171">
    <property type="entry name" value="Aldedh"/>
    <property type="match status" value="1"/>
</dbReference>
<protein>
    <submittedName>
        <fullName evidence="6">Succinate semialdehyde dehydrogenase</fullName>
    </submittedName>
</protein>
<dbReference type="PROSITE" id="PS00070">
    <property type="entry name" value="ALDEHYDE_DEHYDR_CYS"/>
    <property type="match status" value="1"/>
</dbReference>
<dbReference type="InterPro" id="IPR015590">
    <property type="entry name" value="Aldehyde_DH_dom"/>
</dbReference>
<sequence length="494" mass="52492">MTVDQMTREDTATTAYEKALAGKQYIGGEWLDASDGATFGVEDPGKGEVFVQVADSTPDDCMAAVAAADAAAAGWAATPPRQRGEILRRAFDLMIANRDDIAKLITLESGKAYAEAQGEVDYGAEFLRWFSEEACRGLGTVATAPSGEYNIITTLHPVGISLFVTPWNFPAAMATRKIGPALAAGCTTILKPAKETPLTALAMAAIFEEAGVPAGVINVITPSKSHSTIAAMMADPRVKKISFTGSTGVGKVLMEQAARRVMRTSMELGGNAPFIVMPDADLDVAVASAMVAKFRNGGQSCTAANRFYVHESVEAEFVERFRTAMADLKVGHGLDPENNLGAMVTRKERDGMLELIEDAKARGAEVVFGGEAVDSAGYFLQPTLLRNVPRDARCIREEIFGPVAPIVTFTELEDVIEQANDVEVGLVSFVQTSDLALGMSMASRIDAGMVGINRGKVSDPAAPFGGWKESGIGKEGGHEGLLEYLESKYTAVSW</sequence>